<keyword evidence="4" id="KW-1185">Reference proteome</keyword>
<dbReference type="InterPro" id="IPR023631">
    <property type="entry name" value="Amidase_dom"/>
</dbReference>
<evidence type="ECO:0000313" key="4">
    <source>
        <dbReference type="Proteomes" id="UP001160390"/>
    </source>
</evidence>
<dbReference type="InterPro" id="IPR036928">
    <property type="entry name" value="AS_sf"/>
</dbReference>
<name>A0AA35QDE9_9HYPO</name>
<reference evidence="3" key="1">
    <citation type="submission" date="2023-01" db="EMBL/GenBank/DDBJ databases">
        <authorList>
            <person name="Piombo E."/>
        </authorList>
    </citation>
    <scope>NUCLEOTIDE SEQUENCE</scope>
</reference>
<dbReference type="EMBL" id="CABFNP030001332">
    <property type="protein sequence ID" value="CAI6099905.1"/>
    <property type="molecule type" value="Genomic_DNA"/>
</dbReference>
<proteinExistence type="predicted"/>
<evidence type="ECO:0000313" key="3">
    <source>
        <dbReference type="EMBL" id="CAI6099905.1"/>
    </source>
</evidence>
<dbReference type="Pfam" id="PF01425">
    <property type="entry name" value="Amidase"/>
    <property type="match status" value="1"/>
</dbReference>
<organism evidence="3 4">
    <name type="scientific">Clonostachys chloroleuca</name>
    <dbReference type="NCBI Taxonomy" id="1926264"/>
    <lineage>
        <taxon>Eukaryota</taxon>
        <taxon>Fungi</taxon>
        <taxon>Dikarya</taxon>
        <taxon>Ascomycota</taxon>
        <taxon>Pezizomycotina</taxon>
        <taxon>Sordariomycetes</taxon>
        <taxon>Hypocreomycetidae</taxon>
        <taxon>Hypocreales</taxon>
        <taxon>Bionectriaceae</taxon>
        <taxon>Clonostachys</taxon>
    </lineage>
</organism>
<gene>
    <name evidence="3" type="ORF">CCHLO57077_00018601</name>
</gene>
<comment type="caution">
    <text evidence="3">The sequence shown here is derived from an EMBL/GenBank/DDBJ whole genome shotgun (WGS) entry which is preliminary data.</text>
</comment>
<dbReference type="Gene3D" id="3.90.1300.10">
    <property type="entry name" value="Amidase signature (AS) domain"/>
    <property type="match status" value="1"/>
</dbReference>
<protein>
    <recommendedName>
        <fullName evidence="2">Amidase domain-containing protein</fullName>
    </recommendedName>
</protein>
<evidence type="ECO:0000259" key="2">
    <source>
        <dbReference type="Pfam" id="PF01425"/>
    </source>
</evidence>
<dbReference type="SUPFAM" id="SSF75304">
    <property type="entry name" value="Amidase signature (AS) enzymes"/>
    <property type="match status" value="1"/>
</dbReference>
<dbReference type="Proteomes" id="UP001160390">
    <property type="component" value="Unassembled WGS sequence"/>
</dbReference>
<dbReference type="AlphaFoldDB" id="A0AA35QDE9"/>
<evidence type="ECO:0000256" key="1">
    <source>
        <dbReference type="SAM" id="MobiDB-lite"/>
    </source>
</evidence>
<feature type="domain" description="Amidase" evidence="2">
    <location>
        <begin position="31"/>
        <end position="269"/>
    </location>
</feature>
<accession>A0AA35QDE9</accession>
<dbReference type="PANTHER" id="PTHR42678">
    <property type="entry name" value="AMIDASE"/>
    <property type="match status" value="1"/>
</dbReference>
<feature type="region of interest" description="Disordered" evidence="1">
    <location>
        <begin position="150"/>
        <end position="177"/>
    </location>
</feature>
<dbReference type="PANTHER" id="PTHR42678:SF34">
    <property type="entry name" value="OS04G0183300 PROTEIN"/>
    <property type="match status" value="1"/>
</dbReference>
<sequence>MSKPVIPASIANADAKSLLRLLESGSLKSVDIVNQCLDQIEKHDGYLHAMLSMPPRQALRAVASSLDDERAAGRLRSPLHGIPVIIKDNIDTHPSLGMKTTAGSLALLDSKPRENAPVAQKLIDGGLIILGKANLSVNLPSGWSAVGGQTQSPYVRGGAQEGDTKDGHSMPSGSSSGSAAAVAAGYSPLSLGTETNGSLVWPASRCLLYSIKPTIGLISQKGIVPVSHTCDSAGPMGKTPYDVALLLDAILDTPPHTSFTSSVTESWSNLSVGFVDYKTWWHDAGFLKPVEDATNQMYGSFQDAYDRIKSSAKSSADNVPLILPGDFDLNGQDSMLTVLLADFSKDFNAYLKNLESTNLTDFNSLRNFKVPDDAKVDWPKSEQAPSYVSVDQPLTRSHVNNIDHNQVRIDSAADLILSSDQYDAHLRNVRDLGRTRGIDKILNEHNVDVIIGPADSQFTKIAAAAGYPVASLPLGRLNYNGRGFGMLAIAGANQEAKLFEAMGAWHATFGPMEPSPVVAKGLEAKASS</sequence>